<reference evidence="1 2" key="1">
    <citation type="submission" date="2021-06" db="EMBL/GenBank/DDBJ databases">
        <authorList>
            <person name="Kallberg Y."/>
            <person name="Tangrot J."/>
            <person name="Rosling A."/>
        </authorList>
    </citation>
    <scope>NUCLEOTIDE SEQUENCE [LARGE SCALE GENOMIC DNA]</scope>
    <source>
        <strain evidence="1 2">120-4 pot B 10/14</strain>
    </source>
</reference>
<organism evidence="1 2">
    <name type="scientific">Gigaspora margarita</name>
    <dbReference type="NCBI Taxonomy" id="4874"/>
    <lineage>
        <taxon>Eukaryota</taxon>
        <taxon>Fungi</taxon>
        <taxon>Fungi incertae sedis</taxon>
        <taxon>Mucoromycota</taxon>
        <taxon>Glomeromycotina</taxon>
        <taxon>Glomeromycetes</taxon>
        <taxon>Diversisporales</taxon>
        <taxon>Gigasporaceae</taxon>
        <taxon>Gigaspora</taxon>
    </lineage>
</organism>
<proteinExistence type="predicted"/>
<dbReference type="EMBL" id="CAJVQB010001409">
    <property type="protein sequence ID" value="CAG8534536.1"/>
    <property type="molecule type" value="Genomic_DNA"/>
</dbReference>
<name>A0ABN7UBD0_GIGMA</name>
<protein>
    <submittedName>
        <fullName evidence="1">33681_t:CDS:1</fullName>
    </submittedName>
</protein>
<comment type="caution">
    <text evidence="1">The sequence shown here is derived from an EMBL/GenBank/DDBJ whole genome shotgun (WGS) entry which is preliminary data.</text>
</comment>
<dbReference type="Proteomes" id="UP000789901">
    <property type="component" value="Unassembled WGS sequence"/>
</dbReference>
<evidence type="ECO:0000313" key="2">
    <source>
        <dbReference type="Proteomes" id="UP000789901"/>
    </source>
</evidence>
<accession>A0ABN7UBD0</accession>
<keyword evidence="2" id="KW-1185">Reference proteome</keyword>
<sequence>IGNEPDTLELDYDDNLVSLDKQEQSKLIESINFTTLESNESTPMSKNYKMLFYYAEKLKNLRKANKKLEIFVSNLDFQDEMYLQPIESYFKKDTILTSFKPLPKLRIDIEKVYVDYKNPLQEQLSSQIQYNLSILEDNMNNSSLSSTIENINLSKLLLDLGIKQGNSDESTWENINTIFGHTN</sequence>
<feature type="non-terminal residue" evidence="1">
    <location>
        <position position="1"/>
    </location>
</feature>
<evidence type="ECO:0000313" key="1">
    <source>
        <dbReference type="EMBL" id="CAG8534536.1"/>
    </source>
</evidence>
<gene>
    <name evidence="1" type="ORF">GMARGA_LOCUS3784</name>
</gene>